<name>A0A445EQ32_ARAHY</name>
<comment type="caution">
    <text evidence="1">The sequence shown here is derived from an EMBL/GenBank/DDBJ whole genome shotgun (WGS) entry which is preliminary data.</text>
</comment>
<evidence type="ECO:0008006" key="3">
    <source>
        <dbReference type="Google" id="ProtNLM"/>
    </source>
</evidence>
<sequence>MNQTAGLNCPARIYIHTLKDVGAWIISKVVLDHSHLCCPRYKGHVEIEQEMSQVVWNSHICVWVYSAYLYEDRHI</sequence>
<evidence type="ECO:0000313" key="1">
    <source>
        <dbReference type="EMBL" id="RYR77579.1"/>
    </source>
</evidence>
<keyword evidence="2" id="KW-1185">Reference proteome</keyword>
<dbReference type="EMBL" id="SDMP01000001">
    <property type="protein sequence ID" value="RYR77579.1"/>
    <property type="molecule type" value="Genomic_DNA"/>
</dbReference>
<dbReference type="AlphaFoldDB" id="A0A445EQ32"/>
<reference evidence="1 2" key="1">
    <citation type="submission" date="2019-01" db="EMBL/GenBank/DDBJ databases">
        <title>Sequencing of cultivated peanut Arachis hypogaea provides insights into genome evolution and oil improvement.</title>
        <authorList>
            <person name="Chen X."/>
        </authorList>
    </citation>
    <scope>NUCLEOTIDE SEQUENCE [LARGE SCALE GENOMIC DNA]</scope>
    <source>
        <strain evidence="2">cv. Fuhuasheng</strain>
        <tissue evidence="1">Leaves</tissue>
    </source>
</reference>
<dbReference type="Proteomes" id="UP000289738">
    <property type="component" value="Chromosome A01"/>
</dbReference>
<gene>
    <name evidence="1" type="ORF">Ahy_A01g002105</name>
</gene>
<proteinExistence type="predicted"/>
<protein>
    <recommendedName>
        <fullName evidence="3">FAR1 domain-containing protein</fullName>
    </recommendedName>
</protein>
<evidence type="ECO:0000313" key="2">
    <source>
        <dbReference type="Proteomes" id="UP000289738"/>
    </source>
</evidence>
<accession>A0A445EQ32</accession>
<organism evidence="1 2">
    <name type="scientific">Arachis hypogaea</name>
    <name type="common">Peanut</name>
    <dbReference type="NCBI Taxonomy" id="3818"/>
    <lineage>
        <taxon>Eukaryota</taxon>
        <taxon>Viridiplantae</taxon>
        <taxon>Streptophyta</taxon>
        <taxon>Embryophyta</taxon>
        <taxon>Tracheophyta</taxon>
        <taxon>Spermatophyta</taxon>
        <taxon>Magnoliopsida</taxon>
        <taxon>eudicotyledons</taxon>
        <taxon>Gunneridae</taxon>
        <taxon>Pentapetalae</taxon>
        <taxon>rosids</taxon>
        <taxon>fabids</taxon>
        <taxon>Fabales</taxon>
        <taxon>Fabaceae</taxon>
        <taxon>Papilionoideae</taxon>
        <taxon>50 kb inversion clade</taxon>
        <taxon>dalbergioids sensu lato</taxon>
        <taxon>Dalbergieae</taxon>
        <taxon>Pterocarpus clade</taxon>
        <taxon>Arachis</taxon>
    </lineage>
</organism>